<feature type="domain" description="Anoctamin transmembrane" evidence="7">
    <location>
        <begin position="2"/>
        <end position="170"/>
    </location>
</feature>
<keyword evidence="5 6" id="KW-0472">Membrane</keyword>
<proteinExistence type="inferred from homology"/>
<feature type="transmembrane region" description="Helical" evidence="6">
    <location>
        <begin position="6"/>
        <end position="26"/>
    </location>
</feature>
<dbReference type="InterPro" id="IPR049452">
    <property type="entry name" value="Anoctamin_TM"/>
</dbReference>
<evidence type="ECO:0000256" key="1">
    <source>
        <dbReference type="ARBA" id="ARBA00004141"/>
    </source>
</evidence>
<gene>
    <name evidence="8" type="ORF">MELIAE_LOCUS879</name>
</gene>
<evidence type="ECO:0000256" key="6">
    <source>
        <dbReference type="RuleBase" id="RU280814"/>
    </source>
</evidence>
<accession>A0A9P0ARQ6</accession>
<reference evidence="8" key="1">
    <citation type="submission" date="2021-12" db="EMBL/GenBank/DDBJ databases">
        <authorList>
            <person name="King R."/>
        </authorList>
    </citation>
    <scope>NUCLEOTIDE SEQUENCE</scope>
</reference>
<comment type="subcellular location">
    <subcellularLocation>
        <location evidence="1 6">Membrane</location>
        <topology evidence="1 6">Multi-pass membrane protein</topology>
    </subcellularLocation>
</comment>
<dbReference type="InterPro" id="IPR007632">
    <property type="entry name" value="Anoctamin"/>
</dbReference>
<dbReference type="AlphaFoldDB" id="A0A9P0ARQ6"/>
<dbReference type="GO" id="GO:0005886">
    <property type="term" value="C:plasma membrane"/>
    <property type="evidence" value="ECO:0007669"/>
    <property type="project" value="TreeGrafter"/>
</dbReference>
<keyword evidence="3 6" id="KW-0812">Transmembrane</keyword>
<dbReference type="Pfam" id="PF04547">
    <property type="entry name" value="Anoctamin"/>
    <property type="match status" value="1"/>
</dbReference>
<dbReference type="OrthoDB" id="6780687at2759"/>
<keyword evidence="9" id="KW-1185">Reference proteome</keyword>
<comment type="similarity">
    <text evidence="2 6">Belongs to the anoctamin family.</text>
</comment>
<evidence type="ECO:0000256" key="5">
    <source>
        <dbReference type="ARBA" id="ARBA00023136"/>
    </source>
</evidence>
<dbReference type="GO" id="GO:0005254">
    <property type="term" value="F:chloride channel activity"/>
    <property type="evidence" value="ECO:0007669"/>
    <property type="project" value="TreeGrafter"/>
</dbReference>
<evidence type="ECO:0000313" key="8">
    <source>
        <dbReference type="EMBL" id="CAH0546783.1"/>
    </source>
</evidence>
<organism evidence="8 9">
    <name type="scientific">Brassicogethes aeneus</name>
    <name type="common">Rape pollen beetle</name>
    <name type="synonym">Meligethes aeneus</name>
    <dbReference type="NCBI Taxonomy" id="1431903"/>
    <lineage>
        <taxon>Eukaryota</taxon>
        <taxon>Metazoa</taxon>
        <taxon>Ecdysozoa</taxon>
        <taxon>Arthropoda</taxon>
        <taxon>Hexapoda</taxon>
        <taxon>Insecta</taxon>
        <taxon>Pterygota</taxon>
        <taxon>Neoptera</taxon>
        <taxon>Endopterygota</taxon>
        <taxon>Coleoptera</taxon>
        <taxon>Polyphaga</taxon>
        <taxon>Cucujiformia</taxon>
        <taxon>Nitidulidae</taxon>
        <taxon>Meligethinae</taxon>
        <taxon>Brassicogethes</taxon>
    </lineage>
</organism>
<evidence type="ECO:0000256" key="4">
    <source>
        <dbReference type="ARBA" id="ARBA00022989"/>
    </source>
</evidence>
<evidence type="ECO:0000259" key="7">
    <source>
        <dbReference type="Pfam" id="PF04547"/>
    </source>
</evidence>
<dbReference type="EMBL" id="OV121132">
    <property type="protein sequence ID" value="CAH0546783.1"/>
    <property type="molecule type" value="Genomic_DNA"/>
</dbReference>
<dbReference type="PANTHER" id="PTHR12308:SF84">
    <property type="entry name" value="ANOCTAMIN"/>
    <property type="match status" value="1"/>
</dbReference>
<protein>
    <recommendedName>
        <fullName evidence="6">Anoctamin</fullName>
    </recommendedName>
</protein>
<name>A0A9P0ARQ6_BRAAE</name>
<feature type="transmembrane region" description="Helical" evidence="6">
    <location>
        <begin position="151"/>
        <end position="173"/>
    </location>
</feature>
<keyword evidence="4 6" id="KW-1133">Transmembrane helix</keyword>
<dbReference type="Proteomes" id="UP001154078">
    <property type="component" value="Chromosome 1"/>
</dbReference>
<dbReference type="PANTHER" id="PTHR12308">
    <property type="entry name" value="ANOCTAMIN"/>
    <property type="match status" value="1"/>
</dbReference>
<feature type="transmembrane region" description="Helical" evidence="6">
    <location>
        <begin position="47"/>
        <end position="68"/>
    </location>
</feature>
<evidence type="ECO:0000256" key="3">
    <source>
        <dbReference type="ARBA" id="ARBA00022692"/>
    </source>
</evidence>
<sequence>MILHGFLVFFATGNFAGSLFTLFNFLARLRLDAYNFIYSNQRPVPKIIYNLDAWNGVLLFITIISVALNALVSMFTSDSVHIREYLMNNENLSEYYKDHMSLFNQNDIFGSDPIYNQTCYYRGQFYPYNHPMKYKYTMEHWRLSVYKSVGLLIFELLGGTIILSLNALINVIFKSTDNVLIDGTDFFDSQKKKYESVQNLFKVSKD</sequence>
<comment type="caution">
    <text evidence="6">Lacks conserved residue(s) required for the propagation of feature annotation.</text>
</comment>
<evidence type="ECO:0000256" key="2">
    <source>
        <dbReference type="ARBA" id="ARBA00009671"/>
    </source>
</evidence>
<evidence type="ECO:0000313" key="9">
    <source>
        <dbReference type="Proteomes" id="UP001154078"/>
    </source>
</evidence>